<dbReference type="AlphaFoldDB" id="A0A1G5AQG6"/>
<reference evidence="2 3" key="1">
    <citation type="submission" date="2016-10" db="EMBL/GenBank/DDBJ databases">
        <authorList>
            <person name="de Groot N.N."/>
        </authorList>
    </citation>
    <scope>NUCLEOTIDE SEQUENCE [LARGE SCALE GENOMIC DNA]</scope>
    <source>
        <strain evidence="2 3">CGMCC 1.7031</strain>
    </source>
</reference>
<evidence type="ECO:0000313" key="2">
    <source>
        <dbReference type="EMBL" id="SCX80136.1"/>
    </source>
</evidence>
<name>A0A1G5AQG6_9FLAO</name>
<evidence type="ECO:0008006" key="4">
    <source>
        <dbReference type="Google" id="ProtNLM"/>
    </source>
</evidence>
<sequence length="152" mass="16710">MGSDGGSFRANRFNFSIQLKTTRMKTNFFAIVALLLFAGAASAQSMDKWPALKDLHTVMSQTFHPAEEGNLEPIKTRSEELMHKSAALLKSDVPADFRTNAILNSAEKLQLKTKAIHKLVTSKASDAEITKALSQAHDIFHEIVGLCTGEKH</sequence>
<proteinExistence type="predicted"/>
<dbReference type="Proteomes" id="UP000199354">
    <property type="component" value="Unassembled WGS sequence"/>
</dbReference>
<organism evidence="2 3">
    <name type="scientific">Flavobacterium caeni</name>
    <dbReference type="NCBI Taxonomy" id="490189"/>
    <lineage>
        <taxon>Bacteria</taxon>
        <taxon>Pseudomonadati</taxon>
        <taxon>Bacteroidota</taxon>
        <taxon>Flavobacteriia</taxon>
        <taxon>Flavobacteriales</taxon>
        <taxon>Flavobacteriaceae</taxon>
        <taxon>Flavobacterium</taxon>
    </lineage>
</organism>
<protein>
    <recommendedName>
        <fullName evidence="4">Cytochrome b562</fullName>
    </recommendedName>
</protein>
<evidence type="ECO:0000313" key="3">
    <source>
        <dbReference type="Proteomes" id="UP000199354"/>
    </source>
</evidence>
<feature type="signal peptide" evidence="1">
    <location>
        <begin position="1"/>
        <end position="43"/>
    </location>
</feature>
<evidence type="ECO:0000256" key="1">
    <source>
        <dbReference type="SAM" id="SignalP"/>
    </source>
</evidence>
<dbReference type="STRING" id="490189.SAMN02927903_00111"/>
<feature type="chain" id="PRO_5011494405" description="Cytochrome b562" evidence="1">
    <location>
        <begin position="44"/>
        <end position="152"/>
    </location>
</feature>
<keyword evidence="3" id="KW-1185">Reference proteome</keyword>
<gene>
    <name evidence="2" type="ORF">SAMN02927903_00111</name>
</gene>
<keyword evidence="1" id="KW-0732">Signal</keyword>
<dbReference type="EMBL" id="FMVF01000002">
    <property type="protein sequence ID" value="SCX80136.1"/>
    <property type="molecule type" value="Genomic_DNA"/>
</dbReference>
<accession>A0A1G5AQG6</accession>